<keyword evidence="3" id="KW-1185">Reference proteome</keyword>
<comment type="caution">
    <text evidence="2">The sequence shown here is derived from an EMBL/GenBank/DDBJ whole genome shotgun (WGS) entry which is preliminary data.</text>
</comment>
<dbReference type="RefSeq" id="WP_346819671.1">
    <property type="nucleotide sequence ID" value="NZ_JBDKWZ010000001.1"/>
</dbReference>
<dbReference type="EMBL" id="JBDKWZ010000001">
    <property type="protein sequence ID" value="MEN7546892.1"/>
    <property type="molecule type" value="Genomic_DNA"/>
</dbReference>
<protein>
    <submittedName>
        <fullName evidence="2">FlgD immunoglobulin-like domain containing protein</fullName>
    </submittedName>
</protein>
<dbReference type="AlphaFoldDB" id="A0AAW9RZR3"/>
<sequence length="802" mass="90120">MLKSKILRFSWMMVVMIGSLGVIHATTISGIDGGAVHIASSAPAKPAGSAVINYSLSSAGKVSINIYNGQGKVVRELLHAVSKGAGNHSVTWNGRDNNGNALPSGNYTWKMAAVPGFKASYVASLGSNYEPGDRMWQNAPGCHVSARAVAADASGIYVAAQLTENIDNMMIKMSFDGKRMWSARNPIPWRGAYSMAVSNGRLYLLNHGSPRESTMNLWVYNKNNGSRIKDAEFKVYWDGEERHEFDDGNDFSMDIDVDGDLLIVTYHHRNAIRVYSLSQKKMIKQIDINCPKALTIGNGKLYVASCEKIVRIDLQNYAKSSFASQLKNPQRLDFDHVNNKLFVYEQSEQIKVLNLSGGVEKTYGKLGGRVDGLYEPNSFREVSDLAADGKGGFVVASPYYPPRRVAHFNSNGQLNKEWYGGQLWAPFVGIETDDPTTLWMASDWHGIMRLKLDYNTGNWYVHSTYRYGGMAGIARRHNNAKLWDARTVNGKTYLINLADLVIFIVDEKQWKIRPVAQLYWQNWNWPKIVREWVPANSKSYAWADANGDGLLQQPEVTFYGQDPPSVANPYVDKDMNIYYTSSGSNPRVVKMSVTGWRGDAPVYNYPGGEVKAPVRFLNNNEYRWGGYTYVDNDGTIYGAYNEMAYKNGNAAWGNSKNSFLMKFDRNGNEKWKVGKGRANWEEKLNSNNYNYDAPLNPGEIDFFRKIAGKVNGAVVMTNMEGLPTKTTTYAFDEDGLFLGSLFDNIDHSKLEQLYEFGGEALEADMIKYNGQVYFFVCWINEIRVFRITGWNNWQKSQGNISI</sequence>
<dbReference type="Gene3D" id="2.120.10.30">
    <property type="entry name" value="TolB, C-terminal domain"/>
    <property type="match status" value="1"/>
</dbReference>
<evidence type="ECO:0000313" key="3">
    <source>
        <dbReference type="Proteomes" id="UP001403385"/>
    </source>
</evidence>
<dbReference type="SUPFAM" id="SSF101898">
    <property type="entry name" value="NHL repeat"/>
    <property type="match status" value="2"/>
</dbReference>
<name>A0AAW9RZR3_9BACT</name>
<organism evidence="2 3">
    <name type="scientific">Rapidithrix thailandica</name>
    <dbReference type="NCBI Taxonomy" id="413964"/>
    <lineage>
        <taxon>Bacteria</taxon>
        <taxon>Pseudomonadati</taxon>
        <taxon>Bacteroidota</taxon>
        <taxon>Cytophagia</taxon>
        <taxon>Cytophagales</taxon>
        <taxon>Flammeovirgaceae</taxon>
        <taxon>Rapidithrix</taxon>
    </lineage>
</organism>
<feature type="domain" description="FlgD/Vpr Ig-like" evidence="1">
    <location>
        <begin position="57"/>
        <end position="114"/>
    </location>
</feature>
<dbReference type="InterPro" id="IPR011042">
    <property type="entry name" value="6-blade_b-propeller_TolB-like"/>
</dbReference>
<dbReference type="InterPro" id="IPR025965">
    <property type="entry name" value="FlgD/Vpr_Ig-like"/>
</dbReference>
<gene>
    <name evidence="2" type="ORF">AAG747_03160</name>
</gene>
<reference evidence="2 3" key="1">
    <citation type="submission" date="2024-04" db="EMBL/GenBank/DDBJ databases">
        <title>Novel genus in family Flammeovirgaceae.</title>
        <authorList>
            <person name="Nguyen T.H."/>
            <person name="Vuong T.Q."/>
            <person name="Le H."/>
            <person name="Kim S.-G."/>
        </authorList>
    </citation>
    <scope>NUCLEOTIDE SEQUENCE [LARGE SCALE GENOMIC DNA]</scope>
    <source>
        <strain evidence="2 3">JCM 23209</strain>
    </source>
</reference>
<accession>A0AAW9RZR3</accession>
<dbReference type="Gene3D" id="2.60.40.4070">
    <property type="match status" value="1"/>
</dbReference>
<dbReference type="Pfam" id="PF13860">
    <property type="entry name" value="FlgD_ig"/>
    <property type="match status" value="1"/>
</dbReference>
<dbReference type="Proteomes" id="UP001403385">
    <property type="component" value="Unassembled WGS sequence"/>
</dbReference>
<proteinExistence type="predicted"/>
<evidence type="ECO:0000259" key="1">
    <source>
        <dbReference type="Pfam" id="PF13860"/>
    </source>
</evidence>
<evidence type="ECO:0000313" key="2">
    <source>
        <dbReference type="EMBL" id="MEN7546892.1"/>
    </source>
</evidence>